<name>A0A844P098_ALIFS</name>
<organism evidence="3 4">
    <name type="scientific">Aliivibrio fischeri</name>
    <name type="common">Vibrio fischeri</name>
    <dbReference type="NCBI Taxonomy" id="668"/>
    <lineage>
        <taxon>Bacteria</taxon>
        <taxon>Pseudomonadati</taxon>
        <taxon>Pseudomonadota</taxon>
        <taxon>Gammaproteobacteria</taxon>
        <taxon>Vibrionales</taxon>
        <taxon>Vibrionaceae</taxon>
        <taxon>Aliivibrio</taxon>
    </lineage>
</organism>
<protein>
    <recommendedName>
        <fullName evidence="2">Pierisin-like domain-containing protein</fullName>
    </recommendedName>
</protein>
<reference evidence="3 4" key="1">
    <citation type="submission" date="2019-11" db="EMBL/GenBank/DDBJ databases">
        <title>Using colonization assays and comparative genomics to discover symbiosis behaviors and factors in Vibrio fischeri.</title>
        <authorList>
            <person name="Bongrand C."/>
            <person name="Moriano-Gutierrez S."/>
            <person name="Arevalo P."/>
            <person name="Mcfall-Ngai M."/>
            <person name="Visick K."/>
            <person name="Polz M.F."/>
            <person name="Ruby E.G."/>
        </authorList>
    </citation>
    <scope>NUCLEOTIDE SEQUENCE [LARGE SCALE GENOMIC DNA]</scope>
    <source>
        <strain evidence="4">emors.4.1</strain>
    </source>
</reference>
<sequence length="676" mass="77094">MLQKIQYRTRITKEMFMGNKVVYFFLALLLLPYYTLSAPTPTPPDKIYRKDSRAPSAIFREGFLPRGHNVNLLSHLRGISVWAQSGLEASGFISTTSDRNIARTFQPHLAGYIYEIIPPSSTYDALLSLQHAIEQLPEESDERASWEQTLRFSQGLNQQQWVITNRVRPQRIRGAYELIPNPQSPSEPQLGTFIPNPNFDQYAHSNASSAYYPVTNELPSYFAYVRSEMRNSLRSLAFSCLGVRGSNTRNTYQCPKPKIDIKYIDAYSPTLNLELVEIFNSNNFDFGNSNQIWKDINGDGLIDHCAIRSNQIVCMIQNENNEFNKISQHIGDLGWKNSRYWVDFNGDGITDYCRIINNWTKLQCNEGTESGYFKNAITSEYIDAGWVNTRRWANIDGGKMSFCRQVQQYGSEMAIRCISPSDNFRDSYMRDFTSGTARYDYGYAGTQIWGDINGDNQADFCFITGSSTYKLNCLITVGIIMKDFSQKNIFSATLDYWPQSFALIDINNDNKSDFCFTKNGKISCRINSGLSLLPSSPFIGNQLNAYLGTWGDINNDGLTDLCHRPNNQTISCFINGGNNLSHYSVSKSFAAINKASSGQFYYPIIESNVYCTADGTNNKCFTLNTPRVDSQCEILIYNRENWVWQKDSTYTEKSICEKNNYCSQTGGTCRRWHYFK</sequence>
<dbReference type="Proteomes" id="UP000448038">
    <property type="component" value="Unassembled WGS sequence"/>
</dbReference>
<gene>
    <name evidence="3" type="ORF">GNP88_06125</name>
</gene>
<dbReference type="EMBL" id="WOBN01000010">
    <property type="protein sequence ID" value="MUK48755.1"/>
    <property type="molecule type" value="Genomic_DNA"/>
</dbReference>
<dbReference type="Gene3D" id="3.90.210.10">
    <property type="entry name" value="Heat-Labile Enterotoxin, subunit A"/>
    <property type="match status" value="1"/>
</dbReference>
<dbReference type="InterPro" id="IPR013517">
    <property type="entry name" value="FG-GAP"/>
</dbReference>
<accession>A0A844P098</accession>
<dbReference type="InterPro" id="IPR054695">
    <property type="entry name" value="Pierisin-like_dom"/>
</dbReference>
<dbReference type="Pfam" id="PF13517">
    <property type="entry name" value="FG-GAP_3"/>
    <property type="match status" value="1"/>
</dbReference>
<keyword evidence="1" id="KW-0732">Signal</keyword>
<evidence type="ECO:0000256" key="1">
    <source>
        <dbReference type="ARBA" id="ARBA00022729"/>
    </source>
</evidence>
<dbReference type="SUPFAM" id="SSF69318">
    <property type="entry name" value="Integrin alpha N-terminal domain"/>
    <property type="match status" value="1"/>
</dbReference>
<dbReference type="SUPFAM" id="SSF56399">
    <property type="entry name" value="ADP-ribosylation"/>
    <property type="match status" value="1"/>
</dbReference>
<dbReference type="Pfam" id="PF22596">
    <property type="entry name" value="Scabin-like"/>
    <property type="match status" value="1"/>
</dbReference>
<dbReference type="InterPro" id="IPR028994">
    <property type="entry name" value="Integrin_alpha_N"/>
</dbReference>
<feature type="domain" description="Pierisin-like" evidence="2">
    <location>
        <begin position="47"/>
        <end position="117"/>
    </location>
</feature>
<dbReference type="AlphaFoldDB" id="A0A844P098"/>
<comment type="caution">
    <text evidence="3">The sequence shown here is derived from an EMBL/GenBank/DDBJ whole genome shotgun (WGS) entry which is preliminary data.</text>
</comment>
<evidence type="ECO:0000313" key="4">
    <source>
        <dbReference type="Proteomes" id="UP000448038"/>
    </source>
</evidence>
<proteinExistence type="predicted"/>
<evidence type="ECO:0000259" key="2">
    <source>
        <dbReference type="Pfam" id="PF22596"/>
    </source>
</evidence>
<evidence type="ECO:0000313" key="3">
    <source>
        <dbReference type="EMBL" id="MUK48755.1"/>
    </source>
</evidence>